<dbReference type="InterPro" id="IPR054688">
    <property type="entry name" value="CD1247_N"/>
</dbReference>
<dbReference type="OrthoDB" id="2381377at2"/>
<accession>A0A1W1VNI1</accession>
<reference evidence="1 2" key="1">
    <citation type="submission" date="2017-04" db="EMBL/GenBank/DDBJ databases">
        <authorList>
            <person name="Afonso C.L."/>
            <person name="Miller P.J."/>
            <person name="Scott M.A."/>
            <person name="Spackman E."/>
            <person name="Goraichik I."/>
            <person name="Dimitrov K.M."/>
            <person name="Suarez D.L."/>
            <person name="Swayne D.E."/>
        </authorList>
    </citation>
    <scope>NUCLEOTIDE SEQUENCE [LARGE SCALE GENOMIC DNA]</scope>
    <source>
        <strain evidence="1 2">DSM 11270</strain>
    </source>
</reference>
<evidence type="ECO:0000313" key="2">
    <source>
        <dbReference type="Proteomes" id="UP000192731"/>
    </source>
</evidence>
<protein>
    <submittedName>
        <fullName evidence="1">Uncharacterized protein</fullName>
    </submittedName>
</protein>
<dbReference type="EMBL" id="FWWT01000022">
    <property type="protein sequence ID" value="SMB94790.1"/>
    <property type="molecule type" value="Genomic_DNA"/>
</dbReference>
<keyword evidence="2" id="KW-1185">Reference proteome</keyword>
<dbReference type="STRING" id="656914.SAMN00017405_0274"/>
<sequence length="130" mass="14573">MTDLQSSISYLRGLADGMDLSENSKEGKIIMGILKVLEDMSDSILDIEDSQDDLEHYIETIDEDLNDLEVDYYGDEDCDCGCECDDDYLEVECPICHDSVCIDSNILDDDSKISDLSCPNCDESIFDAEE</sequence>
<gene>
    <name evidence="1" type="ORF">SAMN00017405_0274</name>
</gene>
<dbReference type="Proteomes" id="UP000192731">
    <property type="component" value="Unassembled WGS sequence"/>
</dbReference>
<dbReference type="NCBIfam" id="NF045650">
    <property type="entry name" value="CD1247_Nterm"/>
    <property type="match status" value="1"/>
</dbReference>
<evidence type="ECO:0000313" key="1">
    <source>
        <dbReference type="EMBL" id="SMB94790.1"/>
    </source>
</evidence>
<proteinExistence type="predicted"/>
<dbReference type="AlphaFoldDB" id="A0A1W1VNI1"/>
<organism evidence="1 2">
    <name type="scientific">Desulfonispora thiosulfatigenes DSM 11270</name>
    <dbReference type="NCBI Taxonomy" id="656914"/>
    <lineage>
        <taxon>Bacteria</taxon>
        <taxon>Bacillati</taxon>
        <taxon>Bacillota</taxon>
        <taxon>Clostridia</taxon>
        <taxon>Eubacteriales</taxon>
        <taxon>Peptococcaceae</taxon>
        <taxon>Desulfonispora</taxon>
    </lineage>
</organism>
<dbReference type="RefSeq" id="WP_084054087.1">
    <property type="nucleotide sequence ID" value="NZ_FWWT01000022.1"/>
</dbReference>
<name>A0A1W1VNI1_DESTI</name>